<sequence length="117" mass="12501">MTLCRWMAVSMLVFGSMPVLAEDTGVPAEIEIDYELDVLPVLETNCTGCHNAAFPAAGISLASQEDVIANAELAYNAISTGRMPLGNPTFGESEGGMILSEWLAQQFEIPEPVEPTP</sequence>
<dbReference type="RefSeq" id="WP_132316999.1">
    <property type="nucleotide sequence ID" value="NZ_FWZT01000004.1"/>
</dbReference>
<evidence type="ECO:0008006" key="4">
    <source>
        <dbReference type="Google" id="ProtNLM"/>
    </source>
</evidence>
<feature type="signal peptide" evidence="1">
    <location>
        <begin position="1"/>
        <end position="21"/>
    </location>
</feature>
<dbReference type="STRING" id="1513793.SAMN06296036_10432"/>
<dbReference type="EMBL" id="FWZT01000004">
    <property type="protein sequence ID" value="SMF04957.1"/>
    <property type="molecule type" value="Genomic_DNA"/>
</dbReference>
<proteinExistence type="predicted"/>
<name>A0A1Y6BCW6_9BACT</name>
<keyword evidence="3" id="KW-1185">Reference proteome</keyword>
<evidence type="ECO:0000313" key="2">
    <source>
        <dbReference type="EMBL" id="SMF04957.1"/>
    </source>
</evidence>
<reference evidence="3" key="1">
    <citation type="submission" date="2017-04" db="EMBL/GenBank/DDBJ databases">
        <authorList>
            <person name="Varghese N."/>
            <person name="Submissions S."/>
        </authorList>
    </citation>
    <scope>NUCLEOTIDE SEQUENCE [LARGE SCALE GENOMIC DNA]</scope>
    <source>
        <strain evidence="3">RKEM611</strain>
    </source>
</reference>
<dbReference type="OrthoDB" id="9809746at2"/>
<organism evidence="2 3">
    <name type="scientific">Pseudobacteriovorax antillogorgiicola</name>
    <dbReference type="NCBI Taxonomy" id="1513793"/>
    <lineage>
        <taxon>Bacteria</taxon>
        <taxon>Pseudomonadati</taxon>
        <taxon>Bdellovibrionota</taxon>
        <taxon>Oligoflexia</taxon>
        <taxon>Oligoflexales</taxon>
        <taxon>Pseudobacteriovoracaceae</taxon>
        <taxon>Pseudobacteriovorax</taxon>
    </lineage>
</organism>
<protein>
    <recommendedName>
        <fullName evidence="4">Cytochrome c domain-containing protein</fullName>
    </recommendedName>
</protein>
<evidence type="ECO:0000256" key="1">
    <source>
        <dbReference type="SAM" id="SignalP"/>
    </source>
</evidence>
<feature type="chain" id="PRO_5013096887" description="Cytochrome c domain-containing protein" evidence="1">
    <location>
        <begin position="22"/>
        <end position="117"/>
    </location>
</feature>
<dbReference type="AlphaFoldDB" id="A0A1Y6BCW6"/>
<accession>A0A1Y6BCW6</accession>
<evidence type="ECO:0000313" key="3">
    <source>
        <dbReference type="Proteomes" id="UP000192907"/>
    </source>
</evidence>
<dbReference type="Proteomes" id="UP000192907">
    <property type="component" value="Unassembled WGS sequence"/>
</dbReference>
<gene>
    <name evidence="2" type="ORF">SAMN06296036_10432</name>
</gene>
<keyword evidence="1" id="KW-0732">Signal</keyword>